<dbReference type="EMBL" id="CP066776">
    <property type="protein sequence ID" value="QQL44761.1"/>
    <property type="molecule type" value="Genomic_DNA"/>
</dbReference>
<reference evidence="2 3" key="1">
    <citation type="submission" date="2020-12" db="EMBL/GenBank/DDBJ databases">
        <title>Sulforoseuscoccus oceanibium gen. nov., sp. nov., a representative of the phylum Verrucomicrobia with special cytoplasmic membrane, and proposal of Sulforoseuscoccusaceae fam. nov.</title>
        <authorList>
            <person name="Xi F."/>
        </authorList>
    </citation>
    <scope>NUCLEOTIDE SEQUENCE [LARGE SCALE GENOMIC DNA]</scope>
    <source>
        <strain evidence="2 3">T37</strain>
    </source>
</reference>
<dbReference type="KEGG" id="soa:G3M56_012905"/>
<evidence type="ECO:0000256" key="1">
    <source>
        <dbReference type="SAM" id="MobiDB-lite"/>
    </source>
</evidence>
<protein>
    <recommendedName>
        <fullName evidence="4">Scramblase family protein</fullName>
    </recommendedName>
</protein>
<dbReference type="InterPro" id="IPR007612">
    <property type="entry name" value="LOR"/>
</dbReference>
<dbReference type="InterPro" id="IPR025659">
    <property type="entry name" value="Tubby-like_C"/>
</dbReference>
<evidence type="ECO:0000313" key="2">
    <source>
        <dbReference type="EMBL" id="QQL44761.1"/>
    </source>
</evidence>
<dbReference type="SUPFAM" id="SSF54518">
    <property type="entry name" value="Tubby C-terminal domain-like"/>
    <property type="match status" value="1"/>
</dbReference>
<organism evidence="2 3">
    <name type="scientific">Sulfuriroseicoccus oceanibius</name>
    <dbReference type="NCBI Taxonomy" id="2707525"/>
    <lineage>
        <taxon>Bacteria</taxon>
        <taxon>Pseudomonadati</taxon>
        <taxon>Verrucomicrobiota</taxon>
        <taxon>Verrucomicrobiia</taxon>
        <taxon>Verrucomicrobiales</taxon>
        <taxon>Verrucomicrobiaceae</taxon>
        <taxon>Sulfuriroseicoccus</taxon>
    </lineage>
</organism>
<sequence>MNTPPIPSHAAQGSDTAVLDPIPSSPPANPYTSHGTPQGGAAAPAGAFGGQNYLIRRKVFKIFGAAFHIYDAHGQLAFYSKQKAFKLKEDLRIYTDEQMTTEVLTIKARNVIDFGATYDVVDPQSQQMVGSLRRRGMKSILRDEWLILDANEREIGSIKEDSVALALVRRFLTNLVPQAFSGTVGGHAVCRFSQNFNPFVSKIQLDYSMDSQDLLDRRLGIAAAVLLGAIEGRQN</sequence>
<gene>
    <name evidence="2" type="ORF">G3M56_012905</name>
</gene>
<proteinExistence type="predicted"/>
<evidence type="ECO:0000313" key="3">
    <source>
        <dbReference type="Proteomes" id="UP000475117"/>
    </source>
</evidence>
<dbReference type="Pfam" id="PF04525">
    <property type="entry name" value="LOR"/>
    <property type="match status" value="1"/>
</dbReference>
<feature type="region of interest" description="Disordered" evidence="1">
    <location>
        <begin position="1"/>
        <end position="43"/>
    </location>
</feature>
<keyword evidence="3" id="KW-1185">Reference proteome</keyword>
<dbReference type="AlphaFoldDB" id="A0A7T7F0W0"/>
<accession>A0A7T7F0W0</accession>
<name>A0A7T7F0W0_9BACT</name>
<dbReference type="RefSeq" id="WP_235203450.1">
    <property type="nucleotide sequence ID" value="NZ_CP066776.1"/>
</dbReference>
<dbReference type="Proteomes" id="UP000475117">
    <property type="component" value="Chromosome"/>
</dbReference>
<evidence type="ECO:0008006" key="4">
    <source>
        <dbReference type="Google" id="ProtNLM"/>
    </source>
</evidence>